<name>A0A1Q3AWF2_CEPFO</name>
<dbReference type="AlphaFoldDB" id="A0A1Q3AWF2"/>
<dbReference type="EMBL" id="BDDD01000126">
    <property type="protein sequence ID" value="GAV59882.1"/>
    <property type="molecule type" value="Genomic_DNA"/>
</dbReference>
<dbReference type="SUPFAM" id="SSF49503">
    <property type="entry name" value="Cupredoxins"/>
    <property type="match status" value="1"/>
</dbReference>
<organism evidence="3 4">
    <name type="scientific">Cephalotus follicularis</name>
    <name type="common">Albany pitcher plant</name>
    <dbReference type="NCBI Taxonomy" id="3775"/>
    <lineage>
        <taxon>Eukaryota</taxon>
        <taxon>Viridiplantae</taxon>
        <taxon>Streptophyta</taxon>
        <taxon>Embryophyta</taxon>
        <taxon>Tracheophyta</taxon>
        <taxon>Spermatophyta</taxon>
        <taxon>Magnoliopsida</taxon>
        <taxon>eudicotyledons</taxon>
        <taxon>Gunneridae</taxon>
        <taxon>Pentapetalae</taxon>
        <taxon>rosids</taxon>
        <taxon>fabids</taxon>
        <taxon>Oxalidales</taxon>
        <taxon>Cephalotaceae</taxon>
        <taxon>Cephalotus</taxon>
    </lineage>
</organism>
<gene>
    <name evidence="3" type="ORF">CFOL_v3_03413</name>
</gene>
<dbReference type="OrthoDB" id="10259572at2759"/>
<evidence type="ECO:0000256" key="2">
    <source>
        <dbReference type="SAM" id="SignalP"/>
    </source>
</evidence>
<keyword evidence="2" id="KW-0732">Signal</keyword>
<dbReference type="Gene3D" id="2.60.40.420">
    <property type="entry name" value="Cupredoxins - blue copper proteins"/>
    <property type="match status" value="1"/>
</dbReference>
<accession>A0A1Q3AWF2</accession>
<feature type="chain" id="PRO_5013134617" description="Cu_bind_like domain-containing protein" evidence="2">
    <location>
        <begin position="29"/>
        <end position="243"/>
    </location>
</feature>
<dbReference type="InterPro" id="IPR008972">
    <property type="entry name" value="Cupredoxin"/>
</dbReference>
<dbReference type="InParanoid" id="A0A1Q3AWF2"/>
<comment type="caution">
    <text evidence="3">The sequence shown here is derived from an EMBL/GenBank/DDBJ whole genome shotgun (WGS) entry which is preliminary data.</text>
</comment>
<protein>
    <recommendedName>
        <fullName evidence="5">Cu_bind_like domain-containing protein</fullName>
    </recommendedName>
</protein>
<evidence type="ECO:0000313" key="3">
    <source>
        <dbReference type="EMBL" id="GAV59882.1"/>
    </source>
</evidence>
<evidence type="ECO:0000313" key="4">
    <source>
        <dbReference type="Proteomes" id="UP000187406"/>
    </source>
</evidence>
<dbReference type="STRING" id="3775.A0A1Q3AWF2"/>
<feature type="signal peptide" evidence="2">
    <location>
        <begin position="1"/>
        <end position="28"/>
    </location>
</feature>
<sequence>MVSQAMKVSYMFIFLICLLSLLSKHCHSTTILVDGVLVWKNPSVHIGDSIIFKHKYHYNLYIFHNQNAFNLCNFTQATLLTKLNSTSYKWHPSRPGSYYFTFNNGSLKTCQDSQKLSIEVSLRPPPPETATPSPEIPPMAAPAPLSGGVVSSSPAYPWPFRPHQAASPSEAPNANSPLTVPTLDPDKNGGIPFINSNPAVPLPTGEVDSATIIPFPTSAHGGKVLMGLLTRGMTLCSVIFLLM</sequence>
<feature type="region of interest" description="Disordered" evidence="1">
    <location>
        <begin position="121"/>
        <end position="141"/>
    </location>
</feature>
<dbReference type="FunCoup" id="A0A1Q3AWF2">
    <property type="interactions" value="247"/>
</dbReference>
<evidence type="ECO:0000256" key="1">
    <source>
        <dbReference type="SAM" id="MobiDB-lite"/>
    </source>
</evidence>
<dbReference type="Proteomes" id="UP000187406">
    <property type="component" value="Unassembled WGS sequence"/>
</dbReference>
<dbReference type="PANTHER" id="PTHR34662">
    <property type="entry name" value="OS04G0422700 PROTEIN"/>
    <property type="match status" value="1"/>
</dbReference>
<evidence type="ECO:0008006" key="5">
    <source>
        <dbReference type="Google" id="ProtNLM"/>
    </source>
</evidence>
<dbReference type="PANTHER" id="PTHR34662:SF3">
    <property type="entry name" value="OS04G0422700 PROTEIN"/>
    <property type="match status" value="1"/>
</dbReference>
<proteinExistence type="predicted"/>
<reference evidence="4" key="1">
    <citation type="submission" date="2016-04" db="EMBL/GenBank/DDBJ databases">
        <title>Cephalotus genome sequencing.</title>
        <authorList>
            <person name="Fukushima K."/>
            <person name="Hasebe M."/>
            <person name="Fang X."/>
        </authorList>
    </citation>
    <scope>NUCLEOTIDE SEQUENCE [LARGE SCALE GENOMIC DNA]</scope>
    <source>
        <strain evidence="4">cv. St1</strain>
    </source>
</reference>
<feature type="compositionally biased region" description="Pro residues" evidence="1">
    <location>
        <begin position="123"/>
        <end position="141"/>
    </location>
</feature>
<keyword evidence="4" id="KW-1185">Reference proteome</keyword>